<dbReference type="InterPro" id="IPR015269">
    <property type="entry name" value="UPF0029_Impact_C"/>
</dbReference>
<dbReference type="Pfam" id="PF09186">
    <property type="entry name" value="DUF1949"/>
    <property type="match status" value="1"/>
</dbReference>
<dbReference type="NCBIfam" id="TIGR00257">
    <property type="entry name" value="IMPACT_YIGZ"/>
    <property type="match status" value="1"/>
</dbReference>
<dbReference type="SUPFAM" id="SSF54980">
    <property type="entry name" value="EF-G C-terminal domain-like"/>
    <property type="match status" value="1"/>
</dbReference>
<dbReference type="PANTHER" id="PTHR16301:SF20">
    <property type="entry name" value="IMPACT FAMILY MEMBER YIGZ"/>
    <property type="match status" value="1"/>
</dbReference>
<proteinExistence type="inferred from homology"/>
<sequence>MGTQPLVWRAPINGYAVPAGPVDREIIINKSRFISWLRPVADRDAAMAVVEEARQLYPDATHHCYAYLLGNPSSAQAAMNDDGEPSGTAGKPIFNVIQHKGLSDVLVVVIRYFGGVKLGAGGLVRAYAAAAEAVLAEVERVEHVPLLHARLSMDFSLEQRLRHWVDQHQGQVLNVEYGQQVAMQLSAPLEHLADLEALCAAEQIAMSAD</sequence>
<protein>
    <submittedName>
        <fullName evidence="4">YigZ family protein</fullName>
    </submittedName>
</protein>
<dbReference type="Gene3D" id="3.30.230.30">
    <property type="entry name" value="Impact, N-terminal domain"/>
    <property type="match status" value="1"/>
</dbReference>
<dbReference type="GO" id="GO:0017111">
    <property type="term" value="F:ribonucleoside triphosphate phosphatase activity"/>
    <property type="evidence" value="ECO:0007669"/>
    <property type="project" value="UniProtKB-ARBA"/>
</dbReference>
<keyword evidence="5" id="KW-1185">Reference proteome</keyword>
<dbReference type="SUPFAM" id="SSF54211">
    <property type="entry name" value="Ribosomal protein S5 domain 2-like"/>
    <property type="match status" value="1"/>
</dbReference>
<dbReference type="InterPro" id="IPR023582">
    <property type="entry name" value="Impact"/>
</dbReference>
<reference evidence="4 5" key="1">
    <citation type="submission" date="2019-10" db="EMBL/GenBank/DDBJ databases">
        <title>Alcanivorax sp.PA15-N-34 draft genome sequence.</title>
        <authorList>
            <person name="Liao X."/>
            <person name="Shao Z."/>
        </authorList>
    </citation>
    <scope>NUCLEOTIDE SEQUENCE [LARGE SCALE GENOMIC DNA]</scope>
    <source>
        <strain evidence="4 5">PA15-N-34</strain>
    </source>
</reference>
<dbReference type="Proteomes" id="UP000469421">
    <property type="component" value="Unassembled WGS sequence"/>
</dbReference>
<dbReference type="Pfam" id="PF01205">
    <property type="entry name" value="Impact_N"/>
    <property type="match status" value="1"/>
</dbReference>
<comment type="caution">
    <text evidence="4">The sequence shown here is derived from an EMBL/GenBank/DDBJ whole genome shotgun (WGS) entry which is preliminary data.</text>
</comment>
<feature type="domain" description="UPF0029" evidence="3">
    <location>
        <begin position="151"/>
        <end position="197"/>
    </location>
</feature>
<dbReference type="InterPro" id="IPR035647">
    <property type="entry name" value="EFG_III/V"/>
</dbReference>
<dbReference type="AlphaFoldDB" id="A0A6N7LT26"/>
<evidence type="ECO:0000259" key="3">
    <source>
        <dbReference type="Pfam" id="PF09186"/>
    </source>
</evidence>
<organism evidence="4 5">
    <name type="scientific">Alcanivorax sediminis</name>
    <dbReference type="NCBI Taxonomy" id="2663008"/>
    <lineage>
        <taxon>Bacteria</taxon>
        <taxon>Pseudomonadati</taxon>
        <taxon>Pseudomonadota</taxon>
        <taxon>Gammaproteobacteria</taxon>
        <taxon>Oceanospirillales</taxon>
        <taxon>Alcanivoracaceae</taxon>
        <taxon>Alcanivorax</taxon>
    </lineage>
</organism>
<evidence type="ECO:0000313" key="4">
    <source>
        <dbReference type="EMBL" id="MQX53609.1"/>
    </source>
</evidence>
<dbReference type="GO" id="GO:0005737">
    <property type="term" value="C:cytoplasm"/>
    <property type="evidence" value="ECO:0007669"/>
    <property type="project" value="TreeGrafter"/>
</dbReference>
<dbReference type="InterPro" id="IPR020568">
    <property type="entry name" value="Ribosomal_Su5_D2-typ_SF"/>
</dbReference>
<dbReference type="InterPro" id="IPR001498">
    <property type="entry name" value="Impact_N"/>
</dbReference>
<dbReference type="EMBL" id="WIRE01000001">
    <property type="protein sequence ID" value="MQX53609.1"/>
    <property type="molecule type" value="Genomic_DNA"/>
</dbReference>
<dbReference type="GO" id="GO:0032561">
    <property type="term" value="F:guanyl ribonucleotide binding"/>
    <property type="evidence" value="ECO:0007669"/>
    <property type="project" value="UniProtKB-ARBA"/>
</dbReference>
<dbReference type="InterPro" id="IPR036956">
    <property type="entry name" value="Impact_N_sf"/>
</dbReference>
<evidence type="ECO:0000259" key="2">
    <source>
        <dbReference type="Pfam" id="PF01205"/>
    </source>
</evidence>
<evidence type="ECO:0000256" key="1">
    <source>
        <dbReference type="ARBA" id="ARBA00007665"/>
    </source>
</evidence>
<gene>
    <name evidence="4" type="ORF">GFN93_10135</name>
</gene>
<evidence type="ECO:0000313" key="5">
    <source>
        <dbReference type="Proteomes" id="UP000469421"/>
    </source>
</evidence>
<dbReference type="InterPro" id="IPR015796">
    <property type="entry name" value="Impact_YigZ-like"/>
</dbReference>
<dbReference type="PANTHER" id="PTHR16301">
    <property type="entry name" value="IMPACT-RELATED"/>
    <property type="match status" value="1"/>
</dbReference>
<dbReference type="Gene3D" id="3.30.70.240">
    <property type="match status" value="1"/>
</dbReference>
<name>A0A6N7LT26_9GAMM</name>
<accession>A0A6N7LT26</accession>
<feature type="domain" description="Impact N-terminal" evidence="2">
    <location>
        <begin position="30"/>
        <end position="135"/>
    </location>
</feature>
<comment type="similarity">
    <text evidence="1">Belongs to the IMPACT family.</text>
</comment>
<dbReference type="GO" id="GO:0043168">
    <property type="term" value="F:anion binding"/>
    <property type="evidence" value="ECO:0007669"/>
    <property type="project" value="UniProtKB-ARBA"/>
</dbReference>
<dbReference type="GO" id="GO:0006446">
    <property type="term" value="P:regulation of translational initiation"/>
    <property type="evidence" value="ECO:0007669"/>
    <property type="project" value="TreeGrafter"/>
</dbReference>